<dbReference type="Pfam" id="PF13609">
    <property type="entry name" value="Porin_4"/>
    <property type="match status" value="1"/>
</dbReference>
<dbReference type="Gene3D" id="2.40.160.10">
    <property type="entry name" value="Porin"/>
    <property type="match status" value="1"/>
</dbReference>
<name>A0ABN7MJB2_9BURK</name>
<feature type="chain" id="PRO_5047317815" evidence="11">
    <location>
        <begin position="21"/>
        <end position="380"/>
    </location>
</feature>
<keyword evidence="3" id="KW-0813">Transport</keyword>
<evidence type="ECO:0000256" key="4">
    <source>
        <dbReference type="ARBA" id="ARBA00022452"/>
    </source>
</evidence>
<dbReference type="PRINTS" id="PR00184">
    <property type="entry name" value="NEISSPPORIN"/>
</dbReference>
<dbReference type="Proteomes" id="UP000672526">
    <property type="component" value="Unassembled WGS sequence"/>
</dbReference>
<feature type="signal peptide" evidence="11">
    <location>
        <begin position="1"/>
        <end position="20"/>
    </location>
</feature>
<evidence type="ECO:0000313" key="13">
    <source>
        <dbReference type="EMBL" id="CAE6801875.1"/>
    </source>
</evidence>
<keyword evidence="7" id="KW-0406">Ion transport</keyword>
<gene>
    <name evidence="13" type="ORF">R69888_05248</name>
</gene>
<organism evidence="13 14">
    <name type="scientific">Paraburkholderia haematera</name>
    <dbReference type="NCBI Taxonomy" id="2793077"/>
    <lineage>
        <taxon>Bacteria</taxon>
        <taxon>Pseudomonadati</taxon>
        <taxon>Pseudomonadota</taxon>
        <taxon>Betaproteobacteria</taxon>
        <taxon>Burkholderiales</taxon>
        <taxon>Burkholderiaceae</taxon>
        <taxon>Paraburkholderia</taxon>
    </lineage>
</organism>
<dbReference type="SUPFAM" id="SSF56935">
    <property type="entry name" value="Porins"/>
    <property type="match status" value="1"/>
</dbReference>
<feature type="domain" description="Porin" evidence="12">
    <location>
        <begin position="9"/>
        <end position="347"/>
    </location>
</feature>
<proteinExistence type="predicted"/>
<dbReference type="InterPro" id="IPR002299">
    <property type="entry name" value="Porin_Neis"/>
</dbReference>
<accession>A0ABN7MJB2</accession>
<evidence type="ECO:0000256" key="6">
    <source>
        <dbReference type="ARBA" id="ARBA00022729"/>
    </source>
</evidence>
<dbReference type="InterPro" id="IPR033900">
    <property type="entry name" value="Gram_neg_porin_domain"/>
</dbReference>
<evidence type="ECO:0000313" key="14">
    <source>
        <dbReference type="Proteomes" id="UP000672526"/>
    </source>
</evidence>
<evidence type="ECO:0000256" key="3">
    <source>
        <dbReference type="ARBA" id="ARBA00022448"/>
    </source>
</evidence>
<keyword evidence="14" id="KW-1185">Reference proteome</keyword>
<evidence type="ECO:0000256" key="7">
    <source>
        <dbReference type="ARBA" id="ARBA00023065"/>
    </source>
</evidence>
<evidence type="ECO:0000256" key="1">
    <source>
        <dbReference type="ARBA" id="ARBA00004571"/>
    </source>
</evidence>
<comment type="subunit">
    <text evidence="2">Homotrimer.</text>
</comment>
<keyword evidence="9" id="KW-0472">Membrane</keyword>
<dbReference type="EMBL" id="CAJNBK010000019">
    <property type="protein sequence ID" value="CAE6801875.1"/>
    <property type="molecule type" value="Genomic_DNA"/>
</dbReference>
<sequence>MKKTLLVVALSGAASTAAYAQSSVTLYGLIDSGITYANNEGGHSNWSATDGMTQGSRWGLAGSENLGGGLKAVFRLENGFSINNGNLGQNGRAFGRQAYVGLSSDKAGTVTLGRQYDDVVDYLGPLALAGTQYGGTEFAHPYDNDNLANSFRINNSVKYQSVNWGGLKVGALYGFSNSSDGFSNNRAYSVGTSYNYGGLNVAAAYMQLNNDPNNLQQAVSDPGAVTGDATFAAGRQRTWGAGVNYTFGPATAGFVFTQTRLDNAVGINAANAGTTGNVPLNGDARFNNYEINARYHLTPALNVSAAYTYTNGSLNGANPKWQQIGLQTSYALSKRTDVYLQGVYQHVSADGLDIGANINGLSASSNNKQVAVTTGIRHRF</sequence>
<keyword evidence="8" id="KW-0626">Porin</keyword>
<evidence type="ECO:0000256" key="10">
    <source>
        <dbReference type="ARBA" id="ARBA00023237"/>
    </source>
</evidence>
<dbReference type="CDD" id="cd00342">
    <property type="entry name" value="gram_neg_porins"/>
    <property type="match status" value="1"/>
</dbReference>
<evidence type="ECO:0000256" key="8">
    <source>
        <dbReference type="ARBA" id="ARBA00023114"/>
    </source>
</evidence>
<dbReference type="InterPro" id="IPR023614">
    <property type="entry name" value="Porin_dom_sf"/>
</dbReference>
<evidence type="ECO:0000256" key="2">
    <source>
        <dbReference type="ARBA" id="ARBA00011233"/>
    </source>
</evidence>
<dbReference type="InterPro" id="IPR050298">
    <property type="entry name" value="Gram-neg_bact_OMP"/>
</dbReference>
<evidence type="ECO:0000256" key="11">
    <source>
        <dbReference type="SAM" id="SignalP"/>
    </source>
</evidence>
<evidence type="ECO:0000259" key="12">
    <source>
        <dbReference type="Pfam" id="PF13609"/>
    </source>
</evidence>
<keyword evidence="6 11" id="KW-0732">Signal</keyword>
<reference evidence="13 14" key="1">
    <citation type="submission" date="2021-02" db="EMBL/GenBank/DDBJ databases">
        <authorList>
            <person name="Vanwijnsberghe S."/>
        </authorList>
    </citation>
    <scope>NUCLEOTIDE SEQUENCE [LARGE SCALE GENOMIC DNA]</scope>
    <source>
        <strain evidence="13 14">LMG 31837</strain>
    </source>
</reference>
<dbReference type="PANTHER" id="PTHR34501">
    <property type="entry name" value="PROTEIN YDDL-RELATED"/>
    <property type="match status" value="1"/>
</dbReference>
<comment type="subcellular location">
    <subcellularLocation>
        <location evidence="1">Cell outer membrane</location>
        <topology evidence="1">Multi-pass membrane protein</topology>
    </subcellularLocation>
</comment>
<evidence type="ECO:0000256" key="9">
    <source>
        <dbReference type="ARBA" id="ARBA00023136"/>
    </source>
</evidence>
<dbReference type="RefSeq" id="WP_211614410.1">
    <property type="nucleotide sequence ID" value="NZ_CAJNBK010000019.1"/>
</dbReference>
<keyword evidence="5" id="KW-0812">Transmembrane</keyword>
<keyword evidence="10" id="KW-0998">Cell outer membrane</keyword>
<evidence type="ECO:0000256" key="5">
    <source>
        <dbReference type="ARBA" id="ARBA00022692"/>
    </source>
</evidence>
<dbReference type="PANTHER" id="PTHR34501:SF9">
    <property type="entry name" value="MAJOR OUTER MEMBRANE PROTEIN P.IA"/>
    <property type="match status" value="1"/>
</dbReference>
<protein>
    <submittedName>
        <fullName evidence="13">Outer membrane porin protein</fullName>
    </submittedName>
</protein>
<keyword evidence="4" id="KW-1134">Transmembrane beta strand</keyword>
<comment type="caution">
    <text evidence="13">The sequence shown here is derived from an EMBL/GenBank/DDBJ whole genome shotgun (WGS) entry which is preliminary data.</text>
</comment>